<keyword evidence="5" id="KW-1185">Reference proteome</keyword>
<evidence type="ECO:0000259" key="3">
    <source>
        <dbReference type="PROSITE" id="PS50405"/>
    </source>
</evidence>
<dbReference type="SFLD" id="SFLDG00358">
    <property type="entry name" value="Main_(cytGST)"/>
    <property type="match status" value="1"/>
</dbReference>
<dbReference type="InterPro" id="IPR040079">
    <property type="entry name" value="Glutathione_S-Trfase"/>
</dbReference>
<dbReference type="FunFam" id="1.20.1050.10:FF:000010">
    <property type="entry name" value="Maleylacetoacetate isomerase isoform 1"/>
    <property type="match status" value="1"/>
</dbReference>
<dbReference type="KEGG" id="bbae:FRD01_04180"/>
<dbReference type="PROSITE" id="PS50404">
    <property type="entry name" value="GST_NTER"/>
    <property type="match status" value="1"/>
</dbReference>
<dbReference type="GO" id="GO:0006749">
    <property type="term" value="P:glutathione metabolic process"/>
    <property type="evidence" value="ECO:0007669"/>
    <property type="project" value="TreeGrafter"/>
</dbReference>
<dbReference type="GO" id="GO:0005737">
    <property type="term" value="C:cytoplasm"/>
    <property type="evidence" value="ECO:0007669"/>
    <property type="project" value="InterPro"/>
</dbReference>
<dbReference type="PROSITE" id="PS50405">
    <property type="entry name" value="GST_CTER"/>
    <property type="match status" value="1"/>
</dbReference>
<reference evidence="4 5" key="1">
    <citation type="submission" date="2019-08" db="EMBL/GenBank/DDBJ databases">
        <authorList>
            <person name="Liang Q."/>
        </authorList>
    </citation>
    <scope>NUCLEOTIDE SEQUENCE [LARGE SCALE GENOMIC DNA]</scope>
    <source>
        <strain evidence="4 5">V1718</strain>
    </source>
</reference>
<dbReference type="Pfam" id="PF13410">
    <property type="entry name" value="GST_C_2"/>
    <property type="match status" value="1"/>
</dbReference>
<proteinExistence type="inferred from homology"/>
<dbReference type="NCBIfam" id="TIGR01262">
    <property type="entry name" value="maiA"/>
    <property type="match status" value="1"/>
</dbReference>
<dbReference type="SFLD" id="SFLDS00019">
    <property type="entry name" value="Glutathione_Transferase_(cytos"/>
    <property type="match status" value="1"/>
</dbReference>
<evidence type="ECO:0000313" key="4">
    <source>
        <dbReference type="EMBL" id="QED26456.1"/>
    </source>
</evidence>
<comment type="similarity">
    <text evidence="1">Belongs to the GST superfamily. Zeta family.</text>
</comment>
<accession>A0A5B8XS50</accession>
<dbReference type="CDD" id="cd03191">
    <property type="entry name" value="GST_C_Zeta"/>
    <property type="match status" value="1"/>
</dbReference>
<dbReference type="InterPro" id="IPR036249">
    <property type="entry name" value="Thioredoxin-like_sf"/>
</dbReference>
<keyword evidence="4" id="KW-0413">Isomerase</keyword>
<dbReference type="Pfam" id="PF02798">
    <property type="entry name" value="GST_N"/>
    <property type="match status" value="1"/>
</dbReference>
<dbReference type="PANTHER" id="PTHR42673:SF4">
    <property type="entry name" value="MALEYLACETOACETATE ISOMERASE"/>
    <property type="match status" value="1"/>
</dbReference>
<dbReference type="InterPro" id="IPR005955">
    <property type="entry name" value="GST_Zeta"/>
</dbReference>
<dbReference type="EC" id="5.2.1.2" evidence="4"/>
<sequence length="215" mass="24412">MKLYGYWRSSATWRLRTMLAFKGVEFEYIPVHLVRDGGHQNASWYKEMNPMAQVPTLVVTHNGSTYELGQSMAIMEFLEENYPVPPLLPDDLVQRARARQFAEIINSGVQPLQNLAVLQHLKFLGEDSNTWAMKWIEKGLSAYEELAAESKSKFSVGDSPTFADICLIPQLYNARRFDVDVAAFPRLLAIEAACQELEAFKASHPDQWEEADANP</sequence>
<dbReference type="SUPFAM" id="SSF52833">
    <property type="entry name" value="Thioredoxin-like"/>
    <property type="match status" value="1"/>
</dbReference>
<dbReference type="Proteomes" id="UP000321595">
    <property type="component" value="Chromosome"/>
</dbReference>
<dbReference type="EMBL" id="CP042467">
    <property type="protein sequence ID" value="QED26456.1"/>
    <property type="molecule type" value="Genomic_DNA"/>
</dbReference>
<name>A0A5B8XS50_9DELT</name>
<evidence type="ECO:0000259" key="2">
    <source>
        <dbReference type="PROSITE" id="PS50404"/>
    </source>
</evidence>
<feature type="domain" description="GST N-terminal" evidence="2">
    <location>
        <begin position="1"/>
        <end position="86"/>
    </location>
</feature>
<dbReference type="InterPro" id="IPR010987">
    <property type="entry name" value="Glutathione-S-Trfase_C-like"/>
</dbReference>
<dbReference type="OrthoDB" id="509852at2"/>
<feature type="domain" description="GST C-terminal" evidence="3">
    <location>
        <begin position="91"/>
        <end position="215"/>
    </location>
</feature>
<evidence type="ECO:0000313" key="5">
    <source>
        <dbReference type="Proteomes" id="UP000321595"/>
    </source>
</evidence>
<dbReference type="PANTHER" id="PTHR42673">
    <property type="entry name" value="MALEYLACETOACETATE ISOMERASE"/>
    <property type="match status" value="1"/>
</dbReference>
<dbReference type="InterPro" id="IPR034330">
    <property type="entry name" value="GST_Zeta_C"/>
</dbReference>
<dbReference type="GO" id="GO:0006559">
    <property type="term" value="P:L-phenylalanine catabolic process"/>
    <property type="evidence" value="ECO:0007669"/>
    <property type="project" value="TreeGrafter"/>
</dbReference>
<evidence type="ECO:0000256" key="1">
    <source>
        <dbReference type="ARBA" id="ARBA00010007"/>
    </source>
</evidence>
<dbReference type="Gene3D" id="1.20.1050.10">
    <property type="match status" value="1"/>
</dbReference>
<organism evidence="4 5">
    <name type="scientific">Microvenator marinus</name>
    <dbReference type="NCBI Taxonomy" id="2600177"/>
    <lineage>
        <taxon>Bacteria</taxon>
        <taxon>Deltaproteobacteria</taxon>
        <taxon>Bradymonadales</taxon>
        <taxon>Microvenatoraceae</taxon>
        <taxon>Microvenator</taxon>
    </lineage>
</organism>
<dbReference type="Gene3D" id="3.40.30.10">
    <property type="entry name" value="Glutaredoxin"/>
    <property type="match status" value="1"/>
</dbReference>
<dbReference type="AlphaFoldDB" id="A0A5B8XS50"/>
<dbReference type="InterPro" id="IPR004045">
    <property type="entry name" value="Glutathione_S-Trfase_N"/>
</dbReference>
<dbReference type="InterPro" id="IPR036282">
    <property type="entry name" value="Glutathione-S-Trfase_C_sf"/>
</dbReference>
<dbReference type="RefSeq" id="WP_146957906.1">
    <property type="nucleotide sequence ID" value="NZ_CP042467.1"/>
</dbReference>
<dbReference type="SUPFAM" id="SSF47616">
    <property type="entry name" value="GST C-terminal domain-like"/>
    <property type="match status" value="1"/>
</dbReference>
<gene>
    <name evidence="4" type="primary">maiA</name>
    <name evidence="4" type="ORF">FRD01_04180</name>
</gene>
<dbReference type="GO" id="GO:0004364">
    <property type="term" value="F:glutathione transferase activity"/>
    <property type="evidence" value="ECO:0007669"/>
    <property type="project" value="TreeGrafter"/>
</dbReference>
<dbReference type="GO" id="GO:0016034">
    <property type="term" value="F:maleylacetoacetate isomerase activity"/>
    <property type="evidence" value="ECO:0007669"/>
    <property type="project" value="UniProtKB-EC"/>
</dbReference>
<protein>
    <submittedName>
        <fullName evidence="4">Maleylacetoacetate isomerase</fullName>
        <ecNumber evidence="4">5.2.1.2</ecNumber>
    </submittedName>
</protein>